<dbReference type="KEGG" id="ppp:112287273"/>
<dbReference type="InterPro" id="IPR011009">
    <property type="entry name" value="Kinase-like_dom_sf"/>
</dbReference>
<dbReference type="RefSeq" id="XP_024385902.1">
    <property type="nucleotide sequence ID" value="XM_024530134.2"/>
</dbReference>
<feature type="chain" id="PRO_5014297905" description="non-specific serine/threonine protein kinase" evidence="18">
    <location>
        <begin position="24"/>
        <end position="656"/>
    </location>
</feature>
<sequence length="656" mass="72958">MVPIGWGAVFLGLLSLVLELAAASEGLTIGRTGGTVLASRIDSRRSLHEENVTCPLDFSFLKKFPWIRDVCNEGAKTPGCCTAALAGMGLGMAKYLKETELFHLHDLPTSNACLSSFRINLRRIGLQRDIVQDCFEQQRTLDNYSAYSFLYNPHECQGIYTVKEFRSVQAAAGSMSMDTSCQGTLSVGHCGPCVEDMMIAVDKMGTLNSSTGTNCFDYVIVYVAGIVNNDGPWGVQTARCLFGAVVESSSQKGRHMGVYIGFGVGIAVFILIILCGLIFFARQHRKETAINREFVTRNNCMLQSNGITPVWFEWSNIRSATRNFSRDRLLGGGSYGSVYKATFKDGRTVAVKQFRNCTPDGDPGFLNEVEALIKLKHRNLVNLQGCCIASSRRFGHQRLLVYNYMSNRSLADYLFNPFNPVLSWEQRQNIAIGVAQGLAYLHTDTEPQIIHRDIKSSNILLDENLDAHVADFGLAKLASEENSLQTSHLKGTLGYVAPEYGLYGQLTEKSDVYSFGVCLLELLSGRPALLIDPKKTEQNVETPDPNYFITEWAWSLIERDCAIDVIDSRIRVTRNHHSSMMMKRYLMVAMLCAHVMVSMRPTMREVLRMLEGHSEVPFASVLERPLLPLSCKASDLAKLGHYEALEWPASHKNAPS</sequence>
<feature type="transmembrane region" description="Helical" evidence="17">
    <location>
        <begin position="256"/>
        <end position="280"/>
    </location>
</feature>
<keyword evidence="8" id="KW-0418">Kinase</keyword>
<evidence type="ECO:0000256" key="9">
    <source>
        <dbReference type="ARBA" id="ARBA00022840"/>
    </source>
</evidence>
<dbReference type="EC" id="2.7.11.1" evidence="2"/>
<comment type="catalytic activity">
    <reaction evidence="14">
        <text>L-threonyl-[protein] + ATP = O-phospho-L-threonyl-[protein] + ADP + H(+)</text>
        <dbReference type="Rhea" id="RHEA:46608"/>
        <dbReference type="Rhea" id="RHEA-COMP:11060"/>
        <dbReference type="Rhea" id="RHEA-COMP:11605"/>
        <dbReference type="ChEBI" id="CHEBI:15378"/>
        <dbReference type="ChEBI" id="CHEBI:30013"/>
        <dbReference type="ChEBI" id="CHEBI:30616"/>
        <dbReference type="ChEBI" id="CHEBI:61977"/>
        <dbReference type="ChEBI" id="CHEBI:456216"/>
        <dbReference type="EC" id="2.7.11.1"/>
    </reaction>
</comment>
<dbReference type="EMBL" id="ABEU02000010">
    <property type="protein sequence ID" value="PNR46447.1"/>
    <property type="molecule type" value="Genomic_DNA"/>
</dbReference>
<dbReference type="FunFam" id="1.10.510.10:FF:000287">
    <property type="entry name" value="probable LRR receptor-like serine/threonine-protein kinase RKF3"/>
    <property type="match status" value="1"/>
</dbReference>
<dbReference type="RefSeq" id="XP_024385903.1">
    <property type="nucleotide sequence ID" value="XM_024530135.2"/>
</dbReference>
<dbReference type="InterPro" id="IPR017441">
    <property type="entry name" value="Protein_kinase_ATP_BS"/>
</dbReference>
<evidence type="ECO:0000256" key="8">
    <source>
        <dbReference type="ARBA" id="ARBA00022777"/>
    </source>
</evidence>
<dbReference type="EnsemblPlants" id="Pp3c10_7650V3.2">
    <property type="protein sequence ID" value="PAC:32900692.CDS.1"/>
    <property type="gene ID" value="Pp3c10_7650"/>
</dbReference>
<dbReference type="Gramene" id="Pp3c10_7650V3.1">
    <property type="protein sequence ID" value="PAC:32900691.CDS.1"/>
    <property type="gene ID" value="Pp3c10_7650"/>
</dbReference>
<dbReference type="GO" id="GO:0005524">
    <property type="term" value="F:ATP binding"/>
    <property type="evidence" value="ECO:0007669"/>
    <property type="project" value="UniProtKB-UniRule"/>
</dbReference>
<dbReference type="AlphaFoldDB" id="A9S9A9"/>
<name>A9S9A9_PHYPA</name>
<evidence type="ECO:0000256" key="16">
    <source>
        <dbReference type="PROSITE-ProRule" id="PRU10141"/>
    </source>
</evidence>
<dbReference type="InterPro" id="IPR001245">
    <property type="entry name" value="Ser-Thr/Tyr_kinase_cat_dom"/>
</dbReference>
<keyword evidence="9 16" id="KW-0067">ATP-binding</keyword>
<dbReference type="HOGENOM" id="CLU_000288_0_0_1"/>
<dbReference type="Proteomes" id="UP000006727">
    <property type="component" value="Chromosome 10"/>
</dbReference>
<evidence type="ECO:0000256" key="6">
    <source>
        <dbReference type="ARBA" id="ARBA00022729"/>
    </source>
</evidence>
<dbReference type="Pfam" id="PF07714">
    <property type="entry name" value="PK_Tyr_Ser-Thr"/>
    <property type="match status" value="1"/>
</dbReference>
<dbReference type="RefSeq" id="XP_024385900.1">
    <property type="nucleotide sequence ID" value="XM_024530132.2"/>
</dbReference>
<reference evidence="21" key="3">
    <citation type="submission" date="2020-12" db="UniProtKB">
        <authorList>
            <consortium name="EnsemblPlants"/>
        </authorList>
    </citation>
    <scope>IDENTIFICATION</scope>
</reference>
<feature type="signal peptide" evidence="18">
    <location>
        <begin position="1"/>
        <end position="23"/>
    </location>
</feature>
<dbReference type="Gramene" id="Pp3c10_7650V3.2">
    <property type="protein sequence ID" value="PAC:32900692.CDS.1"/>
    <property type="gene ID" value="Pp3c10_7650"/>
</dbReference>
<dbReference type="Gene3D" id="3.30.200.20">
    <property type="entry name" value="Phosphorylase Kinase, domain 1"/>
    <property type="match status" value="1"/>
</dbReference>
<dbReference type="STRING" id="3218.A9S9A9"/>
<keyword evidence="22" id="KW-1185">Reference proteome</keyword>
<dbReference type="PROSITE" id="PS50011">
    <property type="entry name" value="PROTEIN_KINASE_DOM"/>
    <property type="match status" value="1"/>
</dbReference>
<reference evidence="20 22" key="2">
    <citation type="journal article" date="2018" name="Plant J.">
        <title>The Physcomitrella patens chromosome-scale assembly reveals moss genome structure and evolution.</title>
        <authorList>
            <person name="Lang D."/>
            <person name="Ullrich K.K."/>
            <person name="Murat F."/>
            <person name="Fuchs J."/>
            <person name="Jenkins J."/>
            <person name="Haas F.B."/>
            <person name="Piednoel M."/>
            <person name="Gundlach H."/>
            <person name="Van Bel M."/>
            <person name="Meyberg R."/>
            <person name="Vives C."/>
            <person name="Morata J."/>
            <person name="Symeonidi A."/>
            <person name="Hiss M."/>
            <person name="Muchero W."/>
            <person name="Kamisugi Y."/>
            <person name="Saleh O."/>
            <person name="Blanc G."/>
            <person name="Decker E.L."/>
            <person name="van Gessel N."/>
            <person name="Grimwood J."/>
            <person name="Hayes R.D."/>
            <person name="Graham S.W."/>
            <person name="Gunter L.E."/>
            <person name="McDaniel S.F."/>
            <person name="Hoernstein S.N.W."/>
            <person name="Larsson A."/>
            <person name="Li F.W."/>
            <person name="Perroud P.F."/>
            <person name="Phillips J."/>
            <person name="Ranjan P."/>
            <person name="Rokshar D.S."/>
            <person name="Rothfels C.J."/>
            <person name="Schneider L."/>
            <person name="Shu S."/>
            <person name="Stevenson D.W."/>
            <person name="Thummler F."/>
            <person name="Tillich M."/>
            <person name="Villarreal Aguilar J.C."/>
            <person name="Widiez T."/>
            <person name="Wong G.K."/>
            <person name="Wymore A."/>
            <person name="Zhang Y."/>
            <person name="Zimmer A.D."/>
            <person name="Quatrano R.S."/>
            <person name="Mayer K.F.X."/>
            <person name="Goodstein D."/>
            <person name="Casacuberta J.M."/>
            <person name="Vandepoele K."/>
            <person name="Reski R."/>
            <person name="Cuming A.C."/>
            <person name="Tuskan G.A."/>
            <person name="Maumus F."/>
            <person name="Salse J."/>
            <person name="Schmutz J."/>
            <person name="Rensing S.A."/>
        </authorList>
    </citation>
    <scope>NUCLEOTIDE SEQUENCE [LARGE SCALE GENOMIC DNA]</scope>
    <source>
        <strain evidence="21 22">cv. Gransden 2004</strain>
    </source>
</reference>
<evidence type="ECO:0000256" key="3">
    <source>
        <dbReference type="ARBA" id="ARBA00022527"/>
    </source>
</evidence>
<evidence type="ECO:0000259" key="19">
    <source>
        <dbReference type="PROSITE" id="PS50011"/>
    </source>
</evidence>
<dbReference type="RefSeq" id="XP_024385904.1">
    <property type="nucleotide sequence ID" value="XM_024530136.2"/>
</dbReference>
<evidence type="ECO:0000256" key="10">
    <source>
        <dbReference type="ARBA" id="ARBA00022989"/>
    </source>
</evidence>
<comment type="catalytic activity">
    <reaction evidence="15">
        <text>L-seryl-[protein] + ATP = O-phospho-L-seryl-[protein] + ADP + H(+)</text>
        <dbReference type="Rhea" id="RHEA:17989"/>
        <dbReference type="Rhea" id="RHEA-COMP:9863"/>
        <dbReference type="Rhea" id="RHEA-COMP:11604"/>
        <dbReference type="ChEBI" id="CHEBI:15378"/>
        <dbReference type="ChEBI" id="CHEBI:29999"/>
        <dbReference type="ChEBI" id="CHEBI:30616"/>
        <dbReference type="ChEBI" id="CHEBI:83421"/>
        <dbReference type="ChEBI" id="CHEBI:456216"/>
        <dbReference type="EC" id="2.7.11.1"/>
    </reaction>
</comment>
<keyword evidence="10 17" id="KW-1133">Transmembrane helix</keyword>
<evidence type="ECO:0000256" key="4">
    <source>
        <dbReference type="ARBA" id="ARBA00022679"/>
    </source>
</evidence>
<dbReference type="OMA" id="IWFKLED"/>
<dbReference type="SMART" id="SM00220">
    <property type="entry name" value="S_TKc"/>
    <property type="match status" value="1"/>
</dbReference>
<evidence type="ECO:0000256" key="15">
    <source>
        <dbReference type="ARBA" id="ARBA00048679"/>
    </source>
</evidence>
<dbReference type="OrthoDB" id="122279at2759"/>
<accession>A9S9A9</accession>
<dbReference type="PANTHER" id="PTHR47973">
    <property type="entry name" value="CYSTEINE-RICH RECEPTOR-LIKE PROTEIN KINASE 3"/>
    <property type="match status" value="1"/>
</dbReference>
<evidence type="ECO:0000256" key="13">
    <source>
        <dbReference type="ARBA" id="ARBA00023180"/>
    </source>
</evidence>
<dbReference type="InterPro" id="IPR008271">
    <property type="entry name" value="Ser/Thr_kinase_AS"/>
</dbReference>
<evidence type="ECO:0000256" key="1">
    <source>
        <dbReference type="ARBA" id="ARBA00004479"/>
    </source>
</evidence>
<dbReference type="SUPFAM" id="SSF56112">
    <property type="entry name" value="Protein kinase-like (PK-like)"/>
    <property type="match status" value="1"/>
</dbReference>
<keyword evidence="7 16" id="KW-0547">Nucleotide-binding</keyword>
<gene>
    <name evidence="21" type="primary">LOC112287273</name>
    <name evidence="20" type="ORF">PHYPA_013566</name>
</gene>
<dbReference type="PROSITE" id="PS00108">
    <property type="entry name" value="PROTEIN_KINASE_ST"/>
    <property type="match status" value="1"/>
</dbReference>
<evidence type="ECO:0000256" key="17">
    <source>
        <dbReference type="SAM" id="Phobius"/>
    </source>
</evidence>
<organism evidence="20">
    <name type="scientific">Physcomitrium patens</name>
    <name type="common">Spreading-leaved earth moss</name>
    <name type="synonym">Physcomitrella patens</name>
    <dbReference type="NCBI Taxonomy" id="3218"/>
    <lineage>
        <taxon>Eukaryota</taxon>
        <taxon>Viridiplantae</taxon>
        <taxon>Streptophyta</taxon>
        <taxon>Embryophyta</taxon>
        <taxon>Bryophyta</taxon>
        <taxon>Bryophytina</taxon>
        <taxon>Bryopsida</taxon>
        <taxon>Funariidae</taxon>
        <taxon>Funariales</taxon>
        <taxon>Funariaceae</taxon>
        <taxon>Physcomitrium</taxon>
    </lineage>
</organism>
<dbReference type="CDD" id="cd14066">
    <property type="entry name" value="STKc_IRAK"/>
    <property type="match status" value="1"/>
</dbReference>
<keyword evidence="4" id="KW-0808">Transferase</keyword>
<dbReference type="GO" id="GO:0004672">
    <property type="term" value="F:protein kinase activity"/>
    <property type="evidence" value="ECO:0000318"/>
    <property type="project" value="GO_Central"/>
</dbReference>
<dbReference type="Gramene" id="Pp3c10_7650V3.4">
    <property type="protein sequence ID" value="PAC:32900694.CDS.1"/>
    <property type="gene ID" value="Pp3c10_7650"/>
</dbReference>
<evidence type="ECO:0000256" key="12">
    <source>
        <dbReference type="ARBA" id="ARBA00023170"/>
    </source>
</evidence>
<comment type="subcellular location">
    <subcellularLocation>
        <location evidence="1">Membrane</location>
        <topology evidence="1">Single-pass type I membrane protein</topology>
    </subcellularLocation>
</comment>
<dbReference type="EnsemblPlants" id="Pp3c10_7650V3.1">
    <property type="protein sequence ID" value="PAC:32900691.CDS.1"/>
    <property type="gene ID" value="Pp3c10_7650"/>
</dbReference>
<keyword evidence="3" id="KW-0723">Serine/threonine-protein kinase</keyword>
<dbReference type="InterPro" id="IPR052059">
    <property type="entry name" value="CR_Ser/Thr_kinase"/>
</dbReference>
<feature type="domain" description="Protein kinase" evidence="19">
    <location>
        <begin position="324"/>
        <end position="616"/>
    </location>
</feature>
<dbReference type="EnsemblPlants" id="Pp3c10_7650V3.3">
    <property type="protein sequence ID" value="PAC:32900693.CDS.1"/>
    <property type="gene ID" value="Pp3c10_7650"/>
</dbReference>
<keyword evidence="11 17" id="KW-0472">Membrane</keyword>
<dbReference type="eggNOG" id="KOG1187">
    <property type="taxonomic scope" value="Eukaryota"/>
</dbReference>
<protein>
    <recommendedName>
        <fullName evidence="2">non-specific serine/threonine protein kinase</fullName>
        <ecNumber evidence="2">2.7.11.1</ecNumber>
    </recommendedName>
</protein>
<evidence type="ECO:0000313" key="20">
    <source>
        <dbReference type="EMBL" id="PNR46447.1"/>
    </source>
</evidence>
<dbReference type="Pfam" id="PF19160">
    <property type="entry name" value="SPARK"/>
    <property type="match status" value="1"/>
</dbReference>
<keyword evidence="6 18" id="KW-0732">Signal</keyword>
<evidence type="ECO:0000256" key="11">
    <source>
        <dbReference type="ARBA" id="ARBA00023136"/>
    </source>
</evidence>
<dbReference type="PaxDb" id="3218-PP1S58_68V6.1"/>
<keyword evidence="13" id="KW-0325">Glycoprotein</keyword>
<reference evidence="20 22" key="1">
    <citation type="journal article" date="2008" name="Science">
        <title>The Physcomitrella genome reveals evolutionary insights into the conquest of land by plants.</title>
        <authorList>
            <person name="Rensing S."/>
            <person name="Lang D."/>
            <person name="Zimmer A."/>
            <person name="Terry A."/>
            <person name="Salamov A."/>
            <person name="Shapiro H."/>
            <person name="Nishiyama T."/>
            <person name="Perroud P.-F."/>
            <person name="Lindquist E."/>
            <person name="Kamisugi Y."/>
            <person name="Tanahashi T."/>
            <person name="Sakakibara K."/>
            <person name="Fujita T."/>
            <person name="Oishi K."/>
            <person name="Shin-I T."/>
            <person name="Kuroki Y."/>
            <person name="Toyoda A."/>
            <person name="Suzuki Y."/>
            <person name="Hashimoto A."/>
            <person name="Yamaguchi K."/>
            <person name="Sugano A."/>
            <person name="Kohara Y."/>
            <person name="Fujiyama A."/>
            <person name="Anterola A."/>
            <person name="Aoki S."/>
            <person name="Ashton N."/>
            <person name="Barbazuk W.B."/>
            <person name="Barker E."/>
            <person name="Bennetzen J."/>
            <person name="Bezanilla M."/>
            <person name="Blankenship R."/>
            <person name="Cho S.H."/>
            <person name="Dutcher S."/>
            <person name="Estelle M."/>
            <person name="Fawcett J.A."/>
            <person name="Gundlach H."/>
            <person name="Hanada K."/>
            <person name="Heyl A."/>
            <person name="Hicks K.A."/>
            <person name="Hugh J."/>
            <person name="Lohr M."/>
            <person name="Mayer K."/>
            <person name="Melkozernov A."/>
            <person name="Murata T."/>
            <person name="Nelson D."/>
            <person name="Pils B."/>
            <person name="Prigge M."/>
            <person name="Reiss B."/>
            <person name="Renner T."/>
            <person name="Rombauts S."/>
            <person name="Rushton P."/>
            <person name="Sanderfoot A."/>
            <person name="Schween G."/>
            <person name="Shiu S.-H."/>
            <person name="Stueber K."/>
            <person name="Theodoulou F.L."/>
            <person name="Tu H."/>
            <person name="Van de Peer Y."/>
            <person name="Verrier P.J."/>
            <person name="Waters E."/>
            <person name="Wood A."/>
            <person name="Yang L."/>
            <person name="Cove D."/>
            <person name="Cuming A."/>
            <person name="Hasebe M."/>
            <person name="Lucas S."/>
            <person name="Mishler D.B."/>
            <person name="Reski R."/>
            <person name="Grigoriev I."/>
            <person name="Quatrano R.S."/>
            <person name="Boore J.L."/>
        </authorList>
    </citation>
    <scope>NUCLEOTIDE SEQUENCE [LARGE SCALE GENOMIC DNA]</scope>
    <source>
        <strain evidence="21 22">cv. Gransden 2004</strain>
    </source>
</reference>
<evidence type="ECO:0000256" key="5">
    <source>
        <dbReference type="ARBA" id="ARBA00022692"/>
    </source>
</evidence>
<evidence type="ECO:0000313" key="22">
    <source>
        <dbReference type="Proteomes" id="UP000006727"/>
    </source>
</evidence>
<dbReference type="PROSITE" id="PS00107">
    <property type="entry name" value="PROTEIN_KINASE_ATP"/>
    <property type="match status" value="1"/>
</dbReference>
<evidence type="ECO:0000256" key="2">
    <source>
        <dbReference type="ARBA" id="ARBA00012513"/>
    </source>
</evidence>
<feature type="binding site" evidence="16">
    <location>
        <position position="352"/>
    </location>
    <ligand>
        <name>ATP</name>
        <dbReference type="ChEBI" id="CHEBI:30616"/>
    </ligand>
</feature>
<dbReference type="EnsemblPlants" id="Pp3c10_7650V3.4">
    <property type="protein sequence ID" value="PAC:32900694.CDS.1"/>
    <property type="gene ID" value="Pp3c10_7650"/>
</dbReference>
<keyword evidence="5 17" id="KW-0812">Transmembrane</keyword>
<dbReference type="FunCoup" id="A9S9A9">
    <property type="interactions" value="92"/>
</dbReference>
<evidence type="ECO:0000256" key="14">
    <source>
        <dbReference type="ARBA" id="ARBA00047899"/>
    </source>
</evidence>
<keyword evidence="12" id="KW-0675">Receptor</keyword>
<dbReference type="Gene3D" id="1.10.510.10">
    <property type="entry name" value="Transferase(Phosphotransferase) domain 1"/>
    <property type="match status" value="1"/>
</dbReference>
<dbReference type="GO" id="GO:0004674">
    <property type="term" value="F:protein serine/threonine kinase activity"/>
    <property type="evidence" value="ECO:0007669"/>
    <property type="project" value="UniProtKB-KW"/>
</dbReference>
<dbReference type="InterPro" id="IPR000719">
    <property type="entry name" value="Prot_kinase_dom"/>
</dbReference>
<evidence type="ECO:0000256" key="18">
    <source>
        <dbReference type="SAM" id="SignalP"/>
    </source>
</evidence>
<dbReference type="InterPro" id="IPR043891">
    <property type="entry name" value="SPARK"/>
</dbReference>
<evidence type="ECO:0000256" key="7">
    <source>
        <dbReference type="ARBA" id="ARBA00022741"/>
    </source>
</evidence>
<dbReference type="Gramene" id="Pp3c10_7650V3.3">
    <property type="protein sequence ID" value="PAC:32900693.CDS.1"/>
    <property type="gene ID" value="Pp3c10_7650"/>
</dbReference>
<dbReference type="GO" id="GO:0016020">
    <property type="term" value="C:membrane"/>
    <property type="evidence" value="ECO:0007669"/>
    <property type="project" value="UniProtKB-SubCell"/>
</dbReference>
<evidence type="ECO:0000313" key="21">
    <source>
        <dbReference type="EnsemblPlants" id="PAC:32900691.CDS.1"/>
    </source>
</evidence>
<dbReference type="GeneID" id="112287273"/>
<proteinExistence type="predicted"/>